<dbReference type="SUPFAM" id="SSF53448">
    <property type="entry name" value="Nucleotide-diphospho-sugar transferases"/>
    <property type="match status" value="1"/>
</dbReference>
<evidence type="ECO:0000313" key="2">
    <source>
        <dbReference type="EMBL" id="MEE6147947.1"/>
    </source>
</evidence>
<protein>
    <recommendedName>
        <fullName evidence="1">Galactofuranosyltransferase GlfT2 N-terminal domain-containing protein</fullName>
    </recommendedName>
</protein>
<evidence type="ECO:0000313" key="3">
    <source>
        <dbReference type="Proteomes" id="UP001332931"/>
    </source>
</evidence>
<dbReference type="Pfam" id="PF17994">
    <property type="entry name" value="Glft2_N"/>
    <property type="match status" value="1"/>
</dbReference>
<dbReference type="RefSeq" id="WP_330958712.1">
    <property type="nucleotide sequence ID" value="NZ_JAZGJQ010000010.1"/>
</dbReference>
<sequence>MNIDFRLANVLLDEGDHSASNPDLYWHRTQVPLRSAEGTCALGATSMGVRYDFATYFNALSTIKWRRYTVVDNVWLHLRAKGDFTLTLVGITENQPFIRVDVGANTDFSLALEDVDELGEPGRTRLLTRSFSSDVLSDVDVEFPSIADDLVAFELVCGSEVQIAEAYYYTKVDESLVRPVELAVATTTFRKEDYILPNVELLRHQVGECDEPIADHFTLHVIDNGRTLDAEGLTGGCVRVHPNPNVGGSGGFARGMIEAMEQTPRATHVVLLDDDVEMSAESFKRTYNLLSLVKDAYRSAFVSGAMLSLEQQNLFHEDIGQVTGDGFYAPAKRAHRLDSLKGVVGVETENLPFAEKRERYAGWWFCCVPVENIERHGLPLPLFVRGDDTEYAARCHAKIMTMNGISVWHMTFGSKFRASVDRYQVLRNSLIGQATTGVYADHDFAKVVRVLFGYDLKTFYYEGCELTIRAVRDFLRGPEYLKRVDGAALMKENSQKNEKLVRIEDMDPSILEDVEVSREELGDIQRRNLAERAFDYLTLNGHRLPDPLLTDEIGVIPFTGYYPNYIRNRTRLLVVSADLHEGVYREMDRSRSEALEREFESVLAELRREHDRVYAEWAASAAELTSVAFWKDYLRRMAAPEA</sequence>
<comment type="caution">
    <text evidence="2">The sequence shown here is derived from an EMBL/GenBank/DDBJ whole genome shotgun (WGS) entry which is preliminary data.</text>
</comment>
<dbReference type="Gene3D" id="3.90.550.60">
    <property type="match status" value="1"/>
</dbReference>
<reference evidence="2 3" key="1">
    <citation type="submission" date="2024-01" db="EMBL/GenBank/DDBJ databases">
        <title>Description of Olsenella sp. nov., isolated from pig feces.</title>
        <authorList>
            <person name="Chang Y.-H."/>
        </authorList>
    </citation>
    <scope>NUCLEOTIDE SEQUENCE [LARGE SCALE GENOMIC DNA]</scope>
    <source>
        <strain evidence="2 3">YH-ols2223</strain>
    </source>
</reference>
<proteinExistence type="predicted"/>
<dbReference type="EMBL" id="JAZGJQ010000010">
    <property type="protein sequence ID" value="MEE6147947.1"/>
    <property type="molecule type" value="Genomic_DNA"/>
</dbReference>
<dbReference type="InterPro" id="IPR040492">
    <property type="entry name" value="GlfT2_N"/>
</dbReference>
<organism evidence="2 3">
    <name type="scientific">Olsenella absiana</name>
    <dbReference type="NCBI Taxonomy" id="3115222"/>
    <lineage>
        <taxon>Bacteria</taxon>
        <taxon>Bacillati</taxon>
        <taxon>Actinomycetota</taxon>
        <taxon>Coriobacteriia</taxon>
        <taxon>Coriobacteriales</taxon>
        <taxon>Atopobiaceae</taxon>
        <taxon>Olsenella</taxon>
    </lineage>
</organism>
<accession>A0ABU7RBG7</accession>
<dbReference type="Proteomes" id="UP001332931">
    <property type="component" value="Unassembled WGS sequence"/>
</dbReference>
<gene>
    <name evidence="2" type="ORF">VXJ25_08140</name>
</gene>
<feature type="domain" description="Galactofuranosyltransferase GlfT2 N-terminal" evidence="1">
    <location>
        <begin position="48"/>
        <end position="101"/>
    </location>
</feature>
<name>A0ABU7RBG7_9ACTN</name>
<keyword evidence="3" id="KW-1185">Reference proteome</keyword>
<dbReference type="InterPro" id="IPR029044">
    <property type="entry name" value="Nucleotide-diphossugar_trans"/>
</dbReference>
<evidence type="ECO:0000259" key="1">
    <source>
        <dbReference type="Pfam" id="PF17994"/>
    </source>
</evidence>